<reference evidence="1 2" key="1">
    <citation type="journal article" date="2012" name="Proc. Natl. Acad. Sci. U.S.A.">
        <title>Gain and loss of multiple functionally related, horizontally transferred genes in the reduced genomes of two microsporidian parasites.</title>
        <authorList>
            <person name="Pombert J.-F."/>
            <person name="Selman M."/>
            <person name="Burki F."/>
            <person name="Bardell F.T."/>
            <person name="Farinelli L."/>
            <person name="Solter L.F."/>
            <person name="Whitman D.W."/>
            <person name="Weiss L.M."/>
            <person name="Corradi N."/>
            <person name="Keeling P.J."/>
        </authorList>
    </citation>
    <scope>NUCLEOTIDE SEQUENCE [LARGE SCALE GENOMIC DNA]</scope>
    <source>
        <strain evidence="1 2">SJ-2008</strain>
    </source>
</reference>
<keyword evidence="2" id="KW-1185">Reference proteome</keyword>
<organism evidence="1 2">
    <name type="scientific">Encephalitozoon romaleae (strain SJ-2008)</name>
    <name type="common">Microsporidian parasite</name>
    <dbReference type="NCBI Taxonomy" id="1178016"/>
    <lineage>
        <taxon>Eukaryota</taxon>
        <taxon>Fungi</taxon>
        <taxon>Fungi incertae sedis</taxon>
        <taxon>Microsporidia</taxon>
        <taxon>Unikaryonidae</taxon>
        <taxon>Encephalitozoon</taxon>
    </lineage>
</organism>
<accession>I7AE09</accession>
<dbReference type="VEuPathDB" id="MicrosporidiaDB:EROM_040820"/>
<dbReference type="Proteomes" id="UP000010094">
    <property type="component" value="Chromosome IV"/>
</dbReference>
<dbReference type="GeneID" id="20521146"/>
<evidence type="ECO:0000313" key="2">
    <source>
        <dbReference type="Proteomes" id="UP000010094"/>
    </source>
</evidence>
<dbReference type="KEGG" id="ero:EROM_040820"/>
<dbReference type="OrthoDB" id="2194045at2759"/>
<proteinExistence type="predicted"/>
<dbReference type="RefSeq" id="XP_009264347.1">
    <property type="nucleotide sequence ID" value="XM_009266072.1"/>
</dbReference>
<sequence length="187" mass="22177">MMNGWRVFKYSRRMEKEGDEKSFCGVDLETMSQVILHSQPDSQGIKKERWLHVFTEGSKTLELILSPSMLEVRLYVVSAVRQELVILERIKLDNKWDIKTCVNKRALRYTCRERRFQIVFFSEEEVEVFGVKIGCFLRPHLDIEKTPVIERLTKAIEDGKKVRKTSKYKDKEKLIEEFLLLLFETPD</sequence>
<dbReference type="HOGENOM" id="CLU_122013_0_0_1"/>
<name>I7AE09_ENCRO</name>
<gene>
    <name evidence="1" type="ordered locus">EROM_040820</name>
</gene>
<protein>
    <submittedName>
        <fullName evidence="1">Uncharacterized protein</fullName>
    </submittedName>
</protein>
<dbReference type="EMBL" id="CP003521">
    <property type="protein sequence ID" value="AFN82850.1"/>
    <property type="molecule type" value="Genomic_DNA"/>
</dbReference>
<evidence type="ECO:0000313" key="1">
    <source>
        <dbReference type="EMBL" id="AFN82850.1"/>
    </source>
</evidence>
<dbReference type="AlphaFoldDB" id="I7AE09"/>